<evidence type="ECO:0000313" key="7">
    <source>
        <dbReference type="EMBL" id="KAG2644486.1"/>
    </source>
</evidence>
<dbReference type="PROSITE" id="PS51005">
    <property type="entry name" value="NAC"/>
    <property type="match status" value="1"/>
</dbReference>
<keyword evidence="8" id="KW-1185">Reference proteome</keyword>
<organism evidence="7 8">
    <name type="scientific">Panicum virgatum</name>
    <name type="common">Blackwell switchgrass</name>
    <dbReference type="NCBI Taxonomy" id="38727"/>
    <lineage>
        <taxon>Eukaryota</taxon>
        <taxon>Viridiplantae</taxon>
        <taxon>Streptophyta</taxon>
        <taxon>Embryophyta</taxon>
        <taxon>Tracheophyta</taxon>
        <taxon>Spermatophyta</taxon>
        <taxon>Magnoliopsida</taxon>
        <taxon>Liliopsida</taxon>
        <taxon>Poales</taxon>
        <taxon>Poaceae</taxon>
        <taxon>PACMAD clade</taxon>
        <taxon>Panicoideae</taxon>
        <taxon>Panicodae</taxon>
        <taxon>Paniceae</taxon>
        <taxon>Panicinae</taxon>
        <taxon>Panicum</taxon>
        <taxon>Panicum sect. Hiantes</taxon>
    </lineage>
</organism>
<proteinExistence type="predicted"/>
<accession>A0A8T0WF59</accession>
<dbReference type="OrthoDB" id="1871428at2759"/>
<dbReference type="GO" id="GO:0003677">
    <property type="term" value="F:DNA binding"/>
    <property type="evidence" value="ECO:0007669"/>
    <property type="project" value="UniProtKB-KW"/>
</dbReference>
<feature type="compositionally biased region" description="Low complexity" evidence="5">
    <location>
        <begin position="211"/>
        <end position="225"/>
    </location>
</feature>
<name>A0A8T0WF59_PANVG</name>
<evidence type="ECO:0000256" key="1">
    <source>
        <dbReference type="ARBA" id="ARBA00023015"/>
    </source>
</evidence>
<dbReference type="Pfam" id="PF02365">
    <property type="entry name" value="NAM"/>
    <property type="match status" value="1"/>
</dbReference>
<feature type="compositionally biased region" description="Low complexity" evidence="5">
    <location>
        <begin position="234"/>
        <end position="247"/>
    </location>
</feature>
<evidence type="ECO:0000256" key="3">
    <source>
        <dbReference type="ARBA" id="ARBA00023163"/>
    </source>
</evidence>
<keyword evidence="2" id="KW-0238">DNA-binding</keyword>
<dbReference type="EMBL" id="CM029039">
    <property type="protein sequence ID" value="KAG2644486.1"/>
    <property type="molecule type" value="Genomic_DNA"/>
</dbReference>
<keyword evidence="1" id="KW-0805">Transcription regulation</keyword>
<dbReference type="SUPFAM" id="SSF101941">
    <property type="entry name" value="NAC domain"/>
    <property type="match status" value="1"/>
</dbReference>
<evidence type="ECO:0000259" key="6">
    <source>
        <dbReference type="PROSITE" id="PS51005"/>
    </source>
</evidence>
<keyword evidence="3" id="KW-0804">Transcription</keyword>
<protein>
    <recommendedName>
        <fullName evidence="6">NAC domain-containing protein</fullName>
    </recommendedName>
</protein>
<reference evidence="7" key="1">
    <citation type="submission" date="2020-05" db="EMBL/GenBank/DDBJ databases">
        <title>WGS assembly of Panicum virgatum.</title>
        <authorList>
            <person name="Lovell J.T."/>
            <person name="Jenkins J."/>
            <person name="Shu S."/>
            <person name="Juenger T.E."/>
            <person name="Schmutz J."/>
        </authorList>
    </citation>
    <scope>NUCLEOTIDE SEQUENCE</scope>
    <source>
        <strain evidence="7">AP13</strain>
    </source>
</reference>
<dbReference type="InterPro" id="IPR036093">
    <property type="entry name" value="NAC_dom_sf"/>
</dbReference>
<feature type="compositionally biased region" description="Polar residues" evidence="5">
    <location>
        <begin position="248"/>
        <end position="265"/>
    </location>
</feature>
<keyword evidence="4" id="KW-0539">Nucleus</keyword>
<feature type="region of interest" description="Disordered" evidence="5">
    <location>
        <begin position="167"/>
        <end position="277"/>
    </location>
</feature>
<dbReference type="AlphaFoldDB" id="A0A8T0WF59"/>
<dbReference type="GO" id="GO:0006355">
    <property type="term" value="P:regulation of DNA-templated transcription"/>
    <property type="evidence" value="ECO:0007669"/>
    <property type="project" value="InterPro"/>
</dbReference>
<gene>
    <name evidence="7" type="ORF">PVAP13_2KG203306</name>
</gene>
<comment type="caution">
    <text evidence="7">The sequence shown here is derived from an EMBL/GenBank/DDBJ whole genome shotgun (WGS) entry which is preliminary data.</text>
</comment>
<evidence type="ECO:0000256" key="2">
    <source>
        <dbReference type="ARBA" id="ARBA00023125"/>
    </source>
</evidence>
<dbReference type="PANTHER" id="PTHR31719:SF103">
    <property type="entry name" value="OS09G0509100 PROTEIN"/>
    <property type="match status" value="1"/>
</dbReference>
<dbReference type="Gene3D" id="2.170.150.80">
    <property type="entry name" value="NAC domain"/>
    <property type="match status" value="1"/>
</dbReference>
<dbReference type="InterPro" id="IPR003441">
    <property type="entry name" value="NAC-dom"/>
</dbReference>
<evidence type="ECO:0000313" key="8">
    <source>
        <dbReference type="Proteomes" id="UP000823388"/>
    </source>
</evidence>
<dbReference type="PANTHER" id="PTHR31719">
    <property type="entry name" value="NAC TRANSCRIPTION FACTOR 56"/>
    <property type="match status" value="1"/>
</dbReference>
<dbReference type="Proteomes" id="UP000823388">
    <property type="component" value="Chromosome 2K"/>
</dbReference>
<evidence type="ECO:0000256" key="4">
    <source>
        <dbReference type="ARBA" id="ARBA00023242"/>
    </source>
</evidence>
<sequence>MESPAQAPRQLPPGFRFHPTDEELVVQYLRRKVLARPLPAAVIPVVHDVARLDPWDLPGASEGEGYFFSLRRAPATGRGGRRRRAGSGYWKTTGKETPVFLQCGGRRQLLVGVKTALAFHRGEPSSSRTGWVMHEYRLAVPGGPAVAEQRKNANHGRVAEPGEWIVCRVSPKNRPRSRLNRDGDSKAPGNRTSTAHGAAALQQHREGDGRQLPSLLMSPQPSSSSCVTGVTGKPPSLLMSPQPSSSSCVTGVTGISDQDEVSSISIRDAPADSQREA</sequence>
<evidence type="ECO:0000256" key="5">
    <source>
        <dbReference type="SAM" id="MobiDB-lite"/>
    </source>
</evidence>
<feature type="domain" description="NAC" evidence="6">
    <location>
        <begin position="11"/>
        <end position="172"/>
    </location>
</feature>